<evidence type="ECO:0000256" key="4">
    <source>
        <dbReference type="ARBA" id="ARBA00022989"/>
    </source>
</evidence>
<dbReference type="EMBL" id="CP097095">
    <property type="protein sequence ID" value="UQF79049.1"/>
    <property type="molecule type" value="Genomic_DNA"/>
</dbReference>
<dbReference type="Pfam" id="PF03799">
    <property type="entry name" value="FtsQ_DivIB_C"/>
    <property type="match status" value="1"/>
</dbReference>
<feature type="compositionally biased region" description="Pro residues" evidence="6">
    <location>
        <begin position="1"/>
        <end position="10"/>
    </location>
</feature>
<dbReference type="Proteomes" id="UP000830236">
    <property type="component" value="Chromosome"/>
</dbReference>
<evidence type="ECO:0000313" key="10">
    <source>
        <dbReference type="EMBL" id="UQF79049.1"/>
    </source>
</evidence>
<evidence type="ECO:0000256" key="7">
    <source>
        <dbReference type="SAM" id="Phobius"/>
    </source>
</evidence>
<sequence>MRRPQTPRPLPINKDGSNGAARGAAKSAQPRQSADANTGPAKTGSAAGSRQRESAQQRVSSRQSETRQRDERQNAARSRPASGRRSSRSEPASKAPSKAVTRTSSGVVASAKVAEASLASTDYHVVSHGLQQRYEEQRVANRKRSFNKLKRLVYVVVVLALVAWVALASPLFALRMSEIRVSGSGGQLSPASVTKVIGDQEGRSLLLIDVAKQAKRVDKAFVRVRSVTIEREWPRGLNVMVTMRVPVAVLKTAKGYQILDGDAVVLETRSSQPAGLAVIESSGKINSVQVQSITTAMGALDESVRSQVVSASATESGYVSFKLSSGASVIWGDNDRPALKARVLKTLLSIQASVYDVSYPLNPTTKK</sequence>
<dbReference type="InterPro" id="IPR005548">
    <property type="entry name" value="Cell_div_FtsQ/DivIB_C"/>
</dbReference>
<dbReference type="KEGG" id="agh:M3I41_05400"/>
<dbReference type="InterPro" id="IPR050487">
    <property type="entry name" value="FtsQ_DivIB"/>
</dbReference>
<name>A0A9E7DC13_9ACTO</name>
<reference evidence="10" key="1">
    <citation type="submission" date="2022-05" db="EMBL/GenBank/DDBJ databases">
        <title>Using nanopore sequencing to obtain complete genomes from saliva samples.</title>
        <authorList>
            <person name="Baker J.L."/>
        </authorList>
    </citation>
    <scope>NUCLEOTIDE SEQUENCE</scope>
    <source>
        <strain evidence="10">JCVI-JB-Ag32</strain>
    </source>
</reference>
<accession>A0A9E7DC13</accession>
<keyword evidence="2" id="KW-0132">Cell division</keyword>
<evidence type="ECO:0000256" key="1">
    <source>
        <dbReference type="ARBA" id="ARBA00022475"/>
    </source>
</evidence>
<evidence type="ECO:0000256" key="2">
    <source>
        <dbReference type="ARBA" id="ARBA00022618"/>
    </source>
</evidence>
<keyword evidence="7" id="KW-0472">Membrane</keyword>
<feature type="transmembrane region" description="Helical" evidence="7">
    <location>
        <begin position="152"/>
        <end position="174"/>
    </location>
</feature>
<keyword evidence="3 7" id="KW-0812">Transmembrane</keyword>
<dbReference type="GO" id="GO:0051301">
    <property type="term" value="P:cell division"/>
    <property type="evidence" value="ECO:0007669"/>
    <property type="project" value="UniProtKB-KW"/>
</dbReference>
<organism evidence="10 11">
    <name type="scientific">Actinomyces graevenitzii</name>
    <dbReference type="NCBI Taxonomy" id="55565"/>
    <lineage>
        <taxon>Bacteria</taxon>
        <taxon>Bacillati</taxon>
        <taxon>Actinomycetota</taxon>
        <taxon>Actinomycetes</taxon>
        <taxon>Actinomycetales</taxon>
        <taxon>Actinomycetaceae</taxon>
        <taxon>Actinomyces</taxon>
    </lineage>
</organism>
<feature type="compositionally biased region" description="Low complexity" evidence="6">
    <location>
        <begin position="75"/>
        <end position="93"/>
    </location>
</feature>
<evidence type="ECO:0000256" key="3">
    <source>
        <dbReference type="ARBA" id="ARBA00022692"/>
    </source>
</evidence>
<dbReference type="Pfam" id="PF08478">
    <property type="entry name" value="POTRA_1"/>
    <property type="match status" value="1"/>
</dbReference>
<dbReference type="AlphaFoldDB" id="A0A9E7DC13"/>
<keyword evidence="5" id="KW-0131">Cell cycle</keyword>
<dbReference type="InterPro" id="IPR013685">
    <property type="entry name" value="POTRA_FtsQ_type"/>
</dbReference>
<protein>
    <submittedName>
        <fullName evidence="10">FtsQ-type POTRA domain-containing protein</fullName>
    </submittedName>
</protein>
<gene>
    <name evidence="10" type="ORF">M3I41_05400</name>
</gene>
<feature type="domain" description="Cell division protein FtsQ/DivIB C-terminal" evidence="8">
    <location>
        <begin position="248"/>
        <end position="348"/>
    </location>
</feature>
<keyword evidence="1" id="KW-1003">Cell membrane</keyword>
<evidence type="ECO:0000256" key="5">
    <source>
        <dbReference type="ARBA" id="ARBA00023306"/>
    </source>
</evidence>
<evidence type="ECO:0000313" key="11">
    <source>
        <dbReference type="Proteomes" id="UP000830236"/>
    </source>
</evidence>
<evidence type="ECO:0000256" key="6">
    <source>
        <dbReference type="SAM" id="MobiDB-lite"/>
    </source>
</evidence>
<feature type="domain" description="POTRA" evidence="9">
    <location>
        <begin position="175"/>
        <end position="242"/>
    </location>
</feature>
<feature type="region of interest" description="Disordered" evidence="6">
    <location>
        <begin position="1"/>
        <end position="106"/>
    </location>
</feature>
<dbReference type="Gene3D" id="3.10.20.310">
    <property type="entry name" value="membrane protein fhac"/>
    <property type="match status" value="1"/>
</dbReference>
<dbReference type="PANTHER" id="PTHR37820:SF1">
    <property type="entry name" value="CELL DIVISION PROTEIN FTSQ"/>
    <property type="match status" value="1"/>
</dbReference>
<proteinExistence type="predicted"/>
<feature type="compositionally biased region" description="Basic and acidic residues" evidence="6">
    <location>
        <begin position="64"/>
        <end position="74"/>
    </location>
</feature>
<evidence type="ECO:0000259" key="9">
    <source>
        <dbReference type="Pfam" id="PF08478"/>
    </source>
</evidence>
<dbReference type="GO" id="GO:0005886">
    <property type="term" value="C:plasma membrane"/>
    <property type="evidence" value="ECO:0007669"/>
    <property type="project" value="TreeGrafter"/>
</dbReference>
<keyword evidence="4 7" id="KW-1133">Transmembrane helix</keyword>
<dbReference type="PANTHER" id="PTHR37820">
    <property type="entry name" value="CELL DIVISION PROTEIN DIVIB"/>
    <property type="match status" value="1"/>
</dbReference>
<evidence type="ECO:0000259" key="8">
    <source>
        <dbReference type="Pfam" id="PF03799"/>
    </source>
</evidence>